<dbReference type="EMBL" id="CZQE01000335">
    <property type="protein sequence ID" value="CUS46078.1"/>
    <property type="molecule type" value="Genomic_DNA"/>
</dbReference>
<feature type="compositionally biased region" description="Basic and acidic residues" evidence="1">
    <location>
        <begin position="50"/>
        <end position="77"/>
    </location>
</feature>
<evidence type="ECO:0000313" key="3">
    <source>
        <dbReference type="EMBL" id="CUS46078.1"/>
    </source>
</evidence>
<proteinExistence type="predicted"/>
<keyword evidence="2" id="KW-1133">Transmembrane helix</keyword>
<accession>A0A160TN70</accession>
<gene>
    <name evidence="3" type="ORF">MGWOODY_Smn1770</name>
</gene>
<keyword evidence="2" id="KW-0812">Transmembrane</keyword>
<evidence type="ECO:0000256" key="2">
    <source>
        <dbReference type="SAM" id="Phobius"/>
    </source>
</evidence>
<evidence type="ECO:0000256" key="1">
    <source>
        <dbReference type="SAM" id="MobiDB-lite"/>
    </source>
</evidence>
<feature type="region of interest" description="Disordered" evidence="1">
    <location>
        <begin position="29"/>
        <end position="86"/>
    </location>
</feature>
<keyword evidence="2" id="KW-0472">Membrane</keyword>
<sequence length="86" mass="9336">MIPVVIGFGAIAVIAGGATILLPLIKAAVTHSQKRRRSRNRKKRSHTPRQRIDLTATKEDIVKVTEPELPADNDRGSGDSATRRPG</sequence>
<feature type="compositionally biased region" description="Basic residues" evidence="1">
    <location>
        <begin position="32"/>
        <end position="49"/>
    </location>
</feature>
<name>A0A160TN70_9ZZZZ</name>
<dbReference type="AlphaFoldDB" id="A0A160TN70"/>
<organism evidence="3">
    <name type="scientific">hydrothermal vent metagenome</name>
    <dbReference type="NCBI Taxonomy" id="652676"/>
    <lineage>
        <taxon>unclassified sequences</taxon>
        <taxon>metagenomes</taxon>
        <taxon>ecological metagenomes</taxon>
    </lineage>
</organism>
<protein>
    <submittedName>
        <fullName evidence="3">Uncharacterized protein</fullName>
    </submittedName>
</protein>
<reference evidence="3" key="1">
    <citation type="submission" date="2015-10" db="EMBL/GenBank/DDBJ databases">
        <authorList>
            <person name="Gilbert D.G."/>
        </authorList>
    </citation>
    <scope>NUCLEOTIDE SEQUENCE</scope>
</reference>
<feature type="transmembrane region" description="Helical" evidence="2">
    <location>
        <begin position="6"/>
        <end position="29"/>
    </location>
</feature>